<dbReference type="RefSeq" id="WP_184595802.1">
    <property type="nucleotide sequence ID" value="NZ_JACHLI010000032.1"/>
</dbReference>
<evidence type="ECO:0000313" key="2">
    <source>
        <dbReference type="Proteomes" id="UP000566995"/>
    </source>
</evidence>
<name>A0A7W7P4P9_PSENT</name>
<organism evidence="1 2">
    <name type="scientific">Pseudomonas nitroreducens</name>
    <dbReference type="NCBI Taxonomy" id="46680"/>
    <lineage>
        <taxon>Bacteria</taxon>
        <taxon>Pseudomonadati</taxon>
        <taxon>Pseudomonadota</taxon>
        <taxon>Gammaproteobacteria</taxon>
        <taxon>Pseudomonadales</taxon>
        <taxon>Pseudomonadaceae</taxon>
        <taxon>Pseudomonas</taxon>
    </lineage>
</organism>
<dbReference type="EMBL" id="JACHLI010000032">
    <property type="protein sequence ID" value="MBB4866870.1"/>
    <property type="molecule type" value="Genomic_DNA"/>
</dbReference>
<dbReference type="Proteomes" id="UP000566995">
    <property type="component" value="Unassembled WGS sequence"/>
</dbReference>
<dbReference type="AlphaFoldDB" id="A0A7W7P4P9"/>
<gene>
    <name evidence="1" type="ORF">HNP46_005777</name>
</gene>
<proteinExistence type="predicted"/>
<comment type="caution">
    <text evidence="1">The sequence shown here is derived from an EMBL/GenBank/DDBJ whole genome shotgun (WGS) entry which is preliminary data.</text>
</comment>
<protein>
    <submittedName>
        <fullName evidence="1">Uncharacterized protein</fullName>
    </submittedName>
</protein>
<evidence type="ECO:0000313" key="1">
    <source>
        <dbReference type="EMBL" id="MBB4866870.1"/>
    </source>
</evidence>
<sequence>MHPYILAKLLRDQADQVLCQLELLSDKFKDLPSGKLTGATYHGLGQALEASLEQFQAAVPALKLEAERHERAICESLLPKLRPFVGKIEHLYAGDLAQIPGVEEGELLYMRLKSIEDVDFCMLIAHCEKMCGDQGIES</sequence>
<accession>A0A7W7P4P9</accession>
<reference evidence="1 2" key="1">
    <citation type="submission" date="2020-08" db="EMBL/GenBank/DDBJ databases">
        <title>Functional genomics of gut bacteria from endangered species of beetles.</title>
        <authorList>
            <person name="Carlos-Shanley C."/>
        </authorList>
    </citation>
    <scope>NUCLEOTIDE SEQUENCE [LARGE SCALE GENOMIC DNA]</scope>
    <source>
        <strain evidence="1 2">S00179</strain>
    </source>
</reference>